<keyword evidence="5 7" id="KW-0560">Oxidoreductase</keyword>
<name>A0A9P6VM10_9HELO</name>
<dbReference type="GO" id="GO:0017172">
    <property type="term" value="F:cysteine dioxygenase activity"/>
    <property type="evidence" value="ECO:0007669"/>
    <property type="project" value="UniProtKB-UniRule"/>
</dbReference>
<evidence type="ECO:0000313" key="8">
    <source>
        <dbReference type="EMBL" id="KAG0650480.1"/>
    </source>
</evidence>
<reference evidence="8" key="1">
    <citation type="submission" date="2019-07" db="EMBL/GenBank/DDBJ databases">
        <title>Hyphodiscus hymeniophilus genome sequencing and assembly.</title>
        <authorList>
            <person name="Kramer G."/>
            <person name="Nodwell J."/>
        </authorList>
    </citation>
    <scope>NUCLEOTIDE SEQUENCE</scope>
    <source>
        <strain evidence="8">ATCC 34498</strain>
    </source>
</reference>
<keyword evidence="6 7" id="KW-0408">Iron</keyword>
<dbReference type="EMBL" id="VNKQ01000006">
    <property type="protein sequence ID" value="KAG0650480.1"/>
    <property type="molecule type" value="Genomic_DNA"/>
</dbReference>
<keyword evidence="9" id="KW-1185">Reference proteome</keyword>
<evidence type="ECO:0000256" key="1">
    <source>
        <dbReference type="ARBA" id="ARBA00006622"/>
    </source>
</evidence>
<evidence type="ECO:0000256" key="3">
    <source>
        <dbReference type="ARBA" id="ARBA00022723"/>
    </source>
</evidence>
<proteinExistence type="inferred from homology"/>
<dbReference type="InterPro" id="IPR014710">
    <property type="entry name" value="RmlC-like_jellyroll"/>
</dbReference>
<dbReference type="PANTHER" id="PTHR12918">
    <property type="entry name" value="CYSTEINE DIOXYGENASE"/>
    <property type="match status" value="1"/>
</dbReference>
<dbReference type="EC" id="1.13.11.20" evidence="2 7"/>
<sequence>MPLSKSSLTRALRSKTIAPNPQIFREAGHALNNSRSQARRSAKPPSPLKRQKTAFDHLLNNITAHLTNTPFSSRSPQIPYLHAVLRAYETNPSHWSKYAHANPDKQYTRNLVCEVPGIFNLLLLVWTPGKKSPVHDHADAHCLMKILKGEIRETRFAIPNFPGKEGPLAETSSVPYGMDNVSYMADSVCSFPLLQFFFLASKESCVHS</sequence>
<accession>A0A9P6VM10</accession>
<comment type="caution">
    <text evidence="8">The sequence shown here is derived from an EMBL/GenBank/DDBJ whole genome shotgun (WGS) entry which is preliminary data.</text>
</comment>
<evidence type="ECO:0000256" key="6">
    <source>
        <dbReference type="ARBA" id="ARBA00023004"/>
    </source>
</evidence>
<dbReference type="GO" id="GO:0008198">
    <property type="term" value="F:ferrous iron binding"/>
    <property type="evidence" value="ECO:0007669"/>
    <property type="project" value="TreeGrafter"/>
</dbReference>
<comment type="cofactor">
    <cofactor evidence="7">
        <name>Fe cation</name>
        <dbReference type="ChEBI" id="CHEBI:24875"/>
    </cofactor>
    <text evidence="7">Binds 1 Fe cation per subunit.</text>
</comment>
<dbReference type="OrthoDB" id="543511at2759"/>
<dbReference type="PANTHER" id="PTHR12918:SF1">
    <property type="entry name" value="CYSTEINE DIOXYGENASE TYPE 1"/>
    <property type="match status" value="1"/>
</dbReference>
<dbReference type="InterPro" id="IPR010300">
    <property type="entry name" value="CDO_1"/>
</dbReference>
<keyword evidence="3 7" id="KW-0479">Metal-binding</keyword>
<evidence type="ECO:0000256" key="7">
    <source>
        <dbReference type="RuleBase" id="RU366010"/>
    </source>
</evidence>
<dbReference type="SUPFAM" id="SSF51182">
    <property type="entry name" value="RmlC-like cupins"/>
    <property type="match status" value="1"/>
</dbReference>
<keyword evidence="4 7" id="KW-0223">Dioxygenase</keyword>
<evidence type="ECO:0000313" key="9">
    <source>
        <dbReference type="Proteomes" id="UP000785200"/>
    </source>
</evidence>
<organism evidence="8 9">
    <name type="scientific">Hyphodiscus hymeniophilus</name>
    <dbReference type="NCBI Taxonomy" id="353542"/>
    <lineage>
        <taxon>Eukaryota</taxon>
        <taxon>Fungi</taxon>
        <taxon>Dikarya</taxon>
        <taxon>Ascomycota</taxon>
        <taxon>Pezizomycotina</taxon>
        <taxon>Leotiomycetes</taxon>
        <taxon>Helotiales</taxon>
        <taxon>Hyphodiscaceae</taxon>
        <taxon>Hyphodiscus</taxon>
    </lineage>
</organism>
<gene>
    <name evidence="8" type="ORF">D0Z07_3044</name>
</gene>
<dbReference type="Pfam" id="PF05995">
    <property type="entry name" value="CDO_I"/>
    <property type="match status" value="1"/>
</dbReference>
<dbReference type="Proteomes" id="UP000785200">
    <property type="component" value="Unassembled WGS sequence"/>
</dbReference>
<evidence type="ECO:0000256" key="2">
    <source>
        <dbReference type="ARBA" id="ARBA00013133"/>
    </source>
</evidence>
<dbReference type="InterPro" id="IPR011051">
    <property type="entry name" value="RmlC_Cupin_sf"/>
</dbReference>
<dbReference type="Gene3D" id="2.60.120.10">
    <property type="entry name" value="Jelly Rolls"/>
    <property type="match status" value="1"/>
</dbReference>
<comment type="similarity">
    <text evidence="1 7">Belongs to the cysteine dioxygenase family.</text>
</comment>
<evidence type="ECO:0000256" key="4">
    <source>
        <dbReference type="ARBA" id="ARBA00022964"/>
    </source>
</evidence>
<dbReference type="AlphaFoldDB" id="A0A9P6VM10"/>
<evidence type="ECO:0000256" key="5">
    <source>
        <dbReference type="ARBA" id="ARBA00023002"/>
    </source>
</evidence>
<protein>
    <recommendedName>
        <fullName evidence="2 7">Cysteine dioxygenase</fullName>
        <ecNumber evidence="2 7">1.13.11.20</ecNumber>
    </recommendedName>
</protein>
<comment type="catalytic activity">
    <reaction evidence="7">
        <text>L-cysteine + O2 = 3-sulfino-L-alanine + H(+)</text>
        <dbReference type="Rhea" id="RHEA:20441"/>
        <dbReference type="ChEBI" id="CHEBI:15378"/>
        <dbReference type="ChEBI" id="CHEBI:15379"/>
        <dbReference type="ChEBI" id="CHEBI:35235"/>
        <dbReference type="ChEBI" id="CHEBI:61085"/>
        <dbReference type="EC" id="1.13.11.20"/>
    </reaction>
</comment>
<dbReference type="GO" id="GO:0019448">
    <property type="term" value="P:L-cysteine catabolic process"/>
    <property type="evidence" value="ECO:0007669"/>
    <property type="project" value="TreeGrafter"/>
</dbReference>
<dbReference type="CDD" id="cd10548">
    <property type="entry name" value="cupin_CDO"/>
    <property type="match status" value="1"/>
</dbReference>